<evidence type="ECO:0000256" key="3">
    <source>
        <dbReference type="SAM" id="SignalP"/>
    </source>
</evidence>
<protein>
    <submittedName>
        <fullName evidence="5">BamA/TamA family outer membrane protein</fullName>
    </submittedName>
</protein>
<evidence type="ECO:0000313" key="6">
    <source>
        <dbReference type="Proteomes" id="UP000593892"/>
    </source>
</evidence>
<reference evidence="5 6" key="1">
    <citation type="submission" date="2020-10" db="EMBL/GenBank/DDBJ databases">
        <title>Complete genome sequence of Paludibaculum fermentans P105T, a facultatively anaerobic acidobacterium capable of dissimilatory Fe(III) reduction.</title>
        <authorList>
            <person name="Dedysh S.N."/>
            <person name="Beletsky A.V."/>
            <person name="Kulichevskaya I.S."/>
            <person name="Mardanov A.V."/>
            <person name="Ravin N.V."/>
        </authorList>
    </citation>
    <scope>NUCLEOTIDE SEQUENCE [LARGE SCALE GENOMIC DNA]</scope>
    <source>
        <strain evidence="5 6">P105</strain>
    </source>
</reference>
<evidence type="ECO:0000256" key="1">
    <source>
        <dbReference type="ARBA" id="ARBA00004370"/>
    </source>
</evidence>
<dbReference type="KEGG" id="pfer:IRI77_16510"/>
<name>A0A7S7NX92_PALFE</name>
<keyword evidence="6" id="KW-1185">Reference proteome</keyword>
<feature type="signal peptide" evidence="3">
    <location>
        <begin position="1"/>
        <end position="18"/>
    </location>
</feature>
<comment type="subcellular location">
    <subcellularLocation>
        <location evidence="1">Membrane</location>
    </subcellularLocation>
</comment>
<dbReference type="Proteomes" id="UP000593892">
    <property type="component" value="Chromosome"/>
</dbReference>
<feature type="chain" id="PRO_5032793620" evidence="3">
    <location>
        <begin position="19"/>
        <end position="417"/>
    </location>
</feature>
<dbReference type="InterPro" id="IPR000184">
    <property type="entry name" value="Bac_surfAg_D15"/>
</dbReference>
<keyword evidence="2" id="KW-0472">Membrane</keyword>
<proteinExistence type="predicted"/>
<dbReference type="Pfam" id="PF01103">
    <property type="entry name" value="Omp85"/>
    <property type="match status" value="1"/>
</dbReference>
<dbReference type="GO" id="GO:0019867">
    <property type="term" value="C:outer membrane"/>
    <property type="evidence" value="ECO:0007669"/>
    <property type="project" value="InterPro"/>
</dbReference>
<dbReference type="EMBL" id="CP063849">
    <property type="protein sequence ID" value="QOY91486.1"/>
    <property type="molecule type" value="Genomic_DNA"/>
</dbReference>
<evidence type="ECO:0000313" key="5">
    <source>
        <dbReference type="EMBL" id="QOY91486.1"/>
    </source>
</evidence>
<evidence type="ECO:0000259" key="4">
    <source>
        <dbReference type="Pfam" id="PF01103"/>
    </source>
</evidence>
<accession>A0A7S7NX92</accession>
<feature type="domain" description="Bacterial surface antigen (D15)" evidence="4">
    <location>
        <begin position="114"/>
        <end position="376"/>
    </location>
</feature>
<keyword evidence="3" id="KW-0732">Signal</keyword>
<dbReference type="Gene3D" id="2.40.160.50">
    <property type="entry name" value="membrane protein fhac: a member of the omp85/tpsb transporter family"/>
    <property type="match status" value="1"/>
</dbReference>
<dbReference type="AlphaFoldDB" id="A0A7S7NX92"/>
<sequence length="417" mass="47433">MIRNVTLITLLGARIVFAQAVAPAPPESREEEIAQEQAKKAESLKKPQLEKGEALFDKYFNSALRGILAPKVGLGVRMGGLVTGSGFAAGVLYNRPDLLHENLIFRASLAGSLKKYWAGATELSLPHLAGERIRASFFARHSDAPRNPYYGSGPNSKEGDRTYFREEDTSFDGRLSWRPDRRNWDVGMYAGYLRVNVGPGTNKEYPSSDTLFPPSMAPGIQQQTNFVRYGPFAQVDFRDNPGNPHRGGNYVARLLNYDDQNGRGYSFRRFDGWTEQYFPFFNEKRVIALRALTELSWTDRGNVVPFYLQSTLGDANDLRGYKLFRYRDNNSILLSSEYRWEVAPGLDMALFVDAGRVFSHPSQISLDNLRYTGGFGFRAKTRDTVVLRLDTGFSREGWMIWFKFDNAFSREIFRYLF</sequence>
<evidence type="ECO:0000256" key="2">
    <source>
        <dbReference type="ARBA" id="ARBA00023136"/>
    </source>
</evidence>
<organism evidence="5 6">
    <name type="scientific">Paludibaculum fermentans</name>
    <dbReference type="NCBI Taxonomy" id="1473598"/>
    <lineage>
        <taxon>Bacteria</taxon>
        <taxon>Pseudomonadati</taxon>
        <taxon>Acidobacteriota</taxon>
        <taxon>Terriglobia</taxon>
        <taxon>Bryobacterales</taxon>
        <taxon>Bryobacteraceae</taxon>
        <taxon>Paludibaculum</taxon>
    </lineage>
</organism>
<dbReference type="RefSeq" id="WP_194453140.1">
    <property type="nucleotide sequence ID" value="NZ_CP063849.1"/>
</dbReference>
<gene>
    <name evidence="5" type="ORF">IRI77_16510</name>
</gene>